<evidence type="ECO:0000256" key="4">
    <source>
        <dbReference type="ARBA" id="ARBA00023004"/>
    </source>
</evidence>
<dbReference type="GO" id="GO:0001972">
    <property type="term" value="F:retinoic acid binding"/>
    <property type="evidence" value="ECO:0007669"/>
    <property type="project" value="Ensembl"/>
</dbReference>
<proteinExistence type="inferred from homology"/>
<dbReference type="GO" id="GO:0048284">
    <property type="term" value="P:organelle fusion"/>
    <property type="evidence" value="ECO:0007669"/>
    <property type="project" value="Ensembl"/>
</dbReference>
<keyword evidence="2 5" id="KW-0349">Heme</keyword>
<gene>
    <name evidence="7" type="primary">CYP26C1</name>
</gene>
<dbReference type="Ensembl" id="ENSNNAT00000029231.1">
    <property type="protein sequence ID" value="ENSNNAP00000027904.1"/>
    <property type="gene ID" value="ENSNNAG00000018010.1"/>
</dbReference>
<dbReference type="GO" id="GO:0020037">
    <property type="term" value="F:heme binding"/>
    <property type="evidence" value="ECO:0007669"/>
    <property type="project" value="InterPro"/>
</dbReference>
<dbReference type="GO" id="GO:0005506">
    <property type="term" value="F:iron ion binding"/>
    <property type="evidence" value="ECO:0007669"/>
    <property type="project" value="InterPro"/>
</dbReference>
<dbReference type="PROSITE" id="PS00086">
    <property type="entry name" value="CYTOCHROME_P450"/>
    <property type="match status" value="1"/>
</dbReference>
<name>A0A8C7E6Q6_NAJNA</name>
<reference evidence="7" key="2">
    <citation type="submission" date="2025-09" db="UniProtKB">
        <authorList>
            <consortium name="Ensembl"/>
        </authorList>
    </citation>
    <scope>IDENTIFICATION</scope>
</reference>
<evidence type="ECO:0000256" key="1">
    <source>
        <dbReference type="ARBA" id="ARBA00010617"/>
    </source>
</evidence>
<evidence type="ECO:0000256" key="6">
    <source>
        <dbReference type="RuleBase" id="RU000461"/>
    </source>
</evidence>
<evidence type="ECO:0000313" key="7">
    <source>
        <dbReference type="Ensembl" id="ENSNNAP00000027904.1"/>
    </source>
</evidence>
<sequence>SFPSWGSGDPLAWLEAALVAAASAGLLLVAARHLWALRWSLSRDRASALPLPRGSMGWPFFGETLHWLIQGSHFHSSRRQRYGAVFKTHLLGKPVVRVSGAENVRKILLGEHRLVSAQWPLSTQILLGSHTLLNAHAEAHRHRRKVSGAGGTDGSAHPSCPAGVAVYASAKALTFRIAARILLGLRLEEEQFEELSGAFEQLVENLFSLPLNVPFSGLRKGIKARDLLHTYMEKAILEKLQRKDPDAHRDALDFIINSQRTREQGRETTMEEKEPNINIMAKVSQDMVHGTTNGPSSLSRLEETGQFFSSLERSEYCCHPYLTLEKLDRLRYLDCVIKEVLRLLPPVSGGYRTALQTFELDGYQIPKGWSVMYSIRDTHETASIYQSPPDTFDPERFWVSPEDQEEHKTSASLRFHYIPFGGGVRNCIGKELAKAILKMLAIELVSTASWELATAHFPKMQTVPIVHPVDDLQLYFHSLKAGHESSGGTGKVNA</sequence>
<comment type="similarity">
    <text evidence="1 6">Belongs to the cytochrome P450 family.</text>
</comment>
<reference evidence="7" key="1">
    <citation type="submission" date="2025-08" db="UniProtKB">
        <authorList>
            <consortium name="Ensembl"/>
        </authorList>
    </citation>
    <scope>IDENTIFICATION</scope>
</reference>
<keyword evidence="4 5" id="KW-0408">Iron</keyword>
<dbReference type="PRINTS" id="PR00465">
    <property type="entry name" value="EP450IV"/>
</dbReference>
<evidence type="ECO:0000256" key="5">
    <source>
        <dbReference type="PIRSR" id="PIRSR602403-1"/>
    </source>
</evidence>
<accession>A0A8C7E6Q6</accession>
<dbReference type="OrthoDB" id="1372046at2759"/>
<dbReference type="InterPro" id="IPR036396">
    <property type="entry name" value="Cyt_P450_sf"/>
</dbReference>
<dbReference type="Proteomes" id="UP000694559">
    <property type="component" value="Unplaced"/>
</dbReference>
<evidence type="ECO:0000313" key="8">
    <source>
        <dbReference type="Proteomes" id="UP000694559"/>
    </source>
</evidence>
<dbReference type="InterPro" id="IPR001128">
    <property type="entry name" value="Cyt_P450"/>
</dbReference>
<dbReference type="GO" id="GO:0008401">
    <property type="term" value="F:retinoic acid 4-hydroxylase activity"/>
    <property type="evidence" value="ECO:0007669"/>
    <property type="project" value="Ensembl"/>
</dbReference>
<dbReference type="Gene3D" id="1.10.630.10">
    <property type="entry name" value="Cytochrome P450"/>
    <property type="match status" value="1"/>
</dbReference>
<evidence type="ECO:0000256" key="3">
    <source>
        <dbReference type="ARBA" id="ARBA00022723"/>
    </source>
</evidence>
<dbReference type="GO" id="GO:0014032">
    <property type="term" value="P:neural crest cell development"/>
    <property type="evidence" value="ECO:0007669"/>
    <property type="project" value="Ensembl"/>
</dbReference>
<keyword evidence="6" id="KW-0503">Monooxygenase</keyword>
<dbReference type="Pfam" id="PF00067">
    <property type="entry name" value="p450"/>
    <property type="match status" value="1"/>
</dbReference>
<dbReference type="InterPro" id="IPR002403">
    <property type="entry name" value="Cyt_P450_E_grp-IV"/>
</dbReference>
<dbReference type="GO" id="GO:0034653">
    <property type="term" value="P:retinoic acid catabolic process"/>
    <property type="evidence" value="ECO:0007669"/>
    <property type="project" value="Ensembl"/>
</dbReference>
<dbReference type="GeneTree" id="ENSGT00800000124060"/>
<dbReference type="PRINTS" id="PR00385">
    <property type="entry name" value="P450"/>
</dbReference>
<dbReference type="PANTHER" id="PTHR24286">
    <property type="entry name" value="CYTOCHROME P450 26"/>
    <property type="match status" value="1"/>
</dbReference>
<dbReference type="GO" id="GO:0009952">
    <property type="term" value="P:anterior/posterior pattern specification"/>
    <property type="evidence" value="ECO:0007669"/>
    <property type="project" value="Ensembl"/>
</dbReference>
<keyword evidence="3 5" id="KW-0479">Metal-binding</keyword>
<keyword evidence="8" id="KW-1185">Reference proteome</keyword>
<dbReference type="PANTHER" id="PTHR24286:SF100">
    <property type="entry name" value="CYTOCHROME P450 26C1"/>
    <property type="match status" value="1"/>
</dbReference>
<protein>
    <submittedName>
        <fullName evidence="7">Cytochrome P450 family 26 subfamily C member 1</fullName>
    </submittedName>
</protein>
<comment type="cofactor">
    <cofactor evidence="5">
        <name>heme</name>
        <dbReference type="ChEBI" id="CHEBI:30413"/>
    </cofactor>
</comment>
<dbReference type="SUPFAM" id="SSF48264">
    <property type="entry name" value="Cytochrome P450"/>
    <property type="match status" value="1"/>
</dbReference>
<organism evidence="7 8">
    <name type="scientific">Naja naja</name>
    <name type="common">Indian cobra</name>
    <dbReference type="NCBI Taxonomy" id="35670"/>
    <lineage>
        <taxon>Eukaryota</taxon>
        <taxon>Metazoa</taxon>
        <taxon>Chordata</taxon>
        <taxon>Craniata</taxon>
        <taxon>Vertebrata</taxon>
        <taxon>Euteleostomi</taxon>
        <taxon>Lepidosauria</taxon>
        <taxon>Squamata</taxon>
        <taxon>Bifurcata</taxon>
        <taxon>Unidentata</taxon>
        <taxon>Episquamata</taxon>
        <taxon>Toxicofera</taxon>
        <taxon>Serpentes</taxon>
        <taxon>Colubroidea</taxon>
        <taxon>Elapidae</taxon>
        <taxon>Elapinae</taxon>
        <taxon>Naja</taxon>
    </lineage>
</organism>
<dbReference type="GO" id="GO:0016125">
    <property type="term" value="P:sterol metabolic process"/>
    <property type="evidence" value="ECO:0007669"/>
    <property type="project" value="TreeGrafter"/>
</dbReference>
<dbReference type="AlphaFoldDB" id="A0A8C7E6Q6"/>
<dbReference type="InterPro" id="IPR017972">
    <property type="entry name" value="Cyt_P450_CS"/>
</dbReference>
<evidence type="ECO:0000256" key="2">
    <source>
        <dbReference type="ARBA" id="ARBA00022617"/>
    </source>
</evidence>
<keyword evidence="6" id="KW-0560">Oxidoreductase</keyword>
<feature type="binding site" description="axial binding residue" evidence="5">
    <location>
        <position position="427"/>
    </location>
    <ligand>
        <name>heme</name>
        <dbReference type="ChEBI" id="CHEBI:30413"/>
    </ligand>
    <ligandPart>
        <name>Fe</name>
        <dbReference type="ChEBI" id="CHEBI:18248"/>
    </ligandPart>
</feature>
<dbReference type="GO" id="GO:0007417">
    <property type="term" value="P:central nervous system development"/>
    <property type="evidence" value="ECO:0007669"/>
    <property type="project" value="Ensembl"/>
</dbReference>